<evidence type="ECO:0000313" key="2">
    <source>
        <dbReference type="Proteomes" id="UP001374599"/>
    </source>
</evidence>
<dbReference type="Proteomes" id="UP001374599">
    <property type="component" value="Unassembled WGS sequence"/>
</dbReference>
<name>A0ACB5UMP7_9FIRM</name>
<comment type="caution">
    <text evidence="1">The sequence shown here is derived from an EMBL/GenBank/DDBJ whole genome shotgun (WGS) entry which is preliminary data.</text>
</comment>
<organism evidence="1 2">
    <name type="scientific">Vallitalea maricola</name>
    <dbReference type="NCBI Taxonomy" id="3074433"/>
    <lineage>
        <taxon>Bacteria</taxon>
        <taxon>Bacillati</taxon>
        <taxon>Bacillota</taxon>
        <taxon>Clostridia</taxon>
        <taxon>Lachnospirales</taxon>
        <taxon>Vallitaleaceae</taxon>
        <taxon>Vallitalea</taxon>
    </lineage>
</organism>
<keyword evidence="2" id="KW-1185">Reference proteome</keyword>
<proteinExistence type="predicted"/>
<reference evidence="1" key="1">
    <citation type="submission" date="2023-09" db="EMBL/GenBank/DDBJ databases">
        <title>Vallitalea sediminicola and Vallitalea maricola sp. nov., anaerobic bacteria isolated from marine sediment.</title>
        <authorList>
            <person name="Hirano S."/>
            <person name="Maeda A."/>
            <person name="Terahara T."/>
            <person name="Mori K."/>
            <person name="Hamada M."/>
            <person name="Matsumoto R."/>
            <person name="Kobayashi T."/>
        </authorList>
    </citation>
    <scope>NUCLEOTIDE SEQUENCE</scope>
    <source>
        <strain evidence="1">AN17-2</strain>
    </source>
</reference>
<dbReference type="EMBL" id="BTPU01000053">
    <property type="protein sequence ID" value="GMQ63815.1"/>
    <property type="molecule type" value="Genomic_DNA"/>
</dbReference>
<sequence>MNKKEVWKSYRFPLILLAGIVTGAIIGAVMGKKATVLAPLGDIFINLMFTIVVPMVFVSITSAVGSMLNMKRLGKILGSLVLIFIATGLIASVLVLVTVNIFPPAANTTISMGSAEMEEATSIGSMIVKTVTVNDFAGLLSRKNMLPIIVFAIMTGLAVAATGGEESPVGKLLNNLNKVIMKMVSMIMKLAPIGLGAYFANLVGEFGPQLIGDYGRVVLVYYPLCLVYAVVFFPIYAYLAGGKLGVKRMLQNILNPAITAFGTQSSVATLPVNMEACKKIGVSEDISNIVLPMGATMHMDGSVLSSITKIAFLFGIFQIPYAGVGTYAMSIVVAILSAFVLSGAPGGGLVGEMLIVSLFGFPAEAFPLIATIGFLVDPPATCLNASGDTIASMMVTRVVEGKNWLTKKAI</sequence>
<protein>
    <submittedName>
        <fullName evidence="1">Dicarboxylate/amino acid:cation symporter</fullName>
    </submittedName>
</protein>
<gene>
    <name evidence="1" type="ORF">AN2V17_30510</name>
</gene>
<accession>A0ACB5UMP7</accession>
<evidence type="ECO:0000313" key="1">
    <source>
        <dbReference type="EMBL" id="GMQ63815.1"/>
    </source>
</evidence>